<evidence type="ECO:0000313" key="1">
    <source>
        <dbReference type="EMBL" id="KAF2628431.1"/>
    </source>
</evidence>
<feature type="non-terminal residue" evidence="1">
    <location>
        <position position="1"/>
    </location>
</feature>
<name>A0ACB6S2C3_9PLEO</name>
<dbReference type="EMBL" id="MU006713">
    <property type="protein sequence ID" value="KAF2628431.1"/>
    <property type="molecule type" value="Genomic_DNA"/>
</dbReference>
<proteinExistence type="predicted"/>
<evidence type="ECO:0000313" key="2">
    <source>
        <dbReference type="Proteomes" id="UP000799754"/>
    </source>
</evidence>
<protein>
    <submittedName>
        <fullName evidence="1">HET-domain-containing protein</fullName>
    </submittedName>
</protein>
<organism evidence="1 2">
    <name type="scientific">Macroventuria anomochaeta</name>
    <dbReference type="NCBI Taxonomy" id="301207"/>
    <lineage>
        <taxon>Eukaryota</taxon>
        <taxon>Fungi</taxon>
        <taxon>Dikarya</taxon>
        <taxon>Ascomycota</taxon>
        <taxon>Pezizomycotina</taxon>
        <taxon>Dothideomycetes</taxon>
        <taxon>Pleosporomycetidae</taxon>
        <taxon>Pleosporales</taxon>
        <taxon>Pleosporineae</taxon>
        <taxon>Didymellaceae</taxon>
        <taxon>Macroventuria</taxon>
    </lineage>
</organism>
<sequence>DGGVGRYVALSHCWGGKTSIITTTDNYQRHTSGILIPLPQTFMDAVRVVRALGVQYLWINSLCIIQNSSKDWNEQAAQMASIYGNAYCIISAGAAENSLSGFVEGSRRFGHTLQVVRFTHHGQEGTSLIRACGKHYSQYTFSRAWVFQERMLSSRTLHFGHPGTRWECRSFVDCEYSPHKSSYGPTDPLQ</sequence>
<keyword evidence="2" id="KW-1185">Reference proteome</keyword>
<dbReference type="Proteomes" id="UP000799754">
    <property type="component" value="Unassembled WGS sequence"/>
</dbReference>
<gene>
    <name evidence="1" type="ORF">BU25DRAFT_339274</name>
</gene>
<accession>A0ACB6S2C3</accession>
<comment type="caution">
    <text evidence="1">The sequence shown here is derived from an EMBL/GenBank/DDBJ whole genome shotgun (WGS) entry which is preliminary data.</text>
</comment>
<reference evidence="1" key="1">
    <citation type="journal article" date="2020" name="Stud. Mycol.">
        <title>101 Dothideomycetes genomes: a test case for predicting lifestyles and emergence of pathogens.</title>
        <authorList>
            <person name="Haridas S."/>
            <person name="Albert R."/>
            <person name="Binder M."/>
            <person name="Bloem J."/>
            <person name="Labutti K."/>
            <person name="Salamov A."/>
            <person name="Andreopoulos B."/>
            <person name="Baker S."/>
            <person name="Barry K."/>
            <person name="Bills G."/>
            <person name="Bluhm B."/>
            <person name="Cannon C."/>
            <person name="Castanera R."/>
            <person name="Culley D."/>
            <person name="Daum C."/>
            <person name="Ezra D."/>
            <person name="Gonzalez J."/>
            <person name="Henrissat B."/>
            <person name="Kuo A."/>
            <person name="Liang C."/>
            <person name="Lipzen A."/>
            <person name="Lutzoni F."/>
            <person name="Magnuson J."/>
            <person name="Mondo S."/>
            <person name="Nolan M."/>
            <person name="Ohm R."/>
            <person name="Pangilinan J."/>
            <person name="Park H.-J."/>
            <person name="Ramirez L."/>
            <person name="Alfaro M."/>
            <person name="Sun H."/>
            <person name="Tritt A."/>
            <person name="Yoshinaga Y."/>
            <person name="Zwiers L.-H."/>
            <person name="Turgeon B."/>
            <person name="Goodwin S."/>
            <person name="Spatafora J."/>
            <person name="Crous P."/>
            <person name="Grigoriev I."/>
        </authorList>
    </citation>
    <scope>NUCLEOTIDE SEQUENCE</scope>
    <source>
        <strain evidence="1">CBS 525.71</strain>
    </source>
</reference>